<name>A0ABW4LYF4_9BACI</name>
<comment type="caution">
    <text evidence="2">The sequence shown here is derived from an EMBL/GenBank/DDBJ whole genome shotgun (WGS) entry which is preliminary data.</text>
</comment>
<feature type="transmembrane region" description="Helical" evidence="1">
    <location>
        <begin position="115"/>
        <end position="134"/>
    </location>
</feature>
<feature type="transmembrane region" description="Helical" evidence="1">
    <location>
        <begin position="83"/>
        <end position="108"/>
    </location>
</feature>
<keyword evidence="3" id="KW-1185">Reference proteome</keyword>
<evidence type="ECO:0000313" key="3">
    <source>
        <dbReference type="Proteomes" id="UP001597214"/>
    </source>
</evidence>
<dbReference type="Pfam" id="PF22564">
    <property type="entry name" value="HAAS"/>
    <property type="match status" value="1"/>
</dbReference>
<protein>
    <recommendedName>
        <fullName evidence="4">DUF1700 domain-containing protein</fullName>
    </recommendedName>
</protein>
<evidence type="ECO:0008006" key="4">
    <source>
        <dbReference type="Google" id="ProtNLM"/>
    </source>
</evidence>
<keyword evidence="1" id="KW-0812">Transmembrane</keyword>
<gene>
    <name evidence="2" type="ORF">ACFSCX_24170</name>
</gene>
<proteinExistence type="predicted"/>
<dbReference type="RefSeq" id="WP_377930822.1">
    <property type="nucleotide sequence ID" value="NZ_JBHUEM010000055.1"/>
</dbReference>
<dbReference type="Proteomes" id="UP001597214">
    <property type="component" value="Unassembled WGS sequence"/>
</dbReference>
<organism evidence="2 3">
    <name type="scientific">Bacillus salitolerans</name>
    <dbReference type="NCBI Taxonomy" id="1437434"/>
    <lineage>
        <taxon>Bacteria</taxon>
        <taxon>Bacillati</taxon>
        <taxon>Bacillota</taxon>
        <taxon>Bacilli</taxon>
        <taxon>Bacillales</taxon>
        <taxon>Bacillaceae</taxon>
        <taxon>Bacillus</taxon>
    </lineage>
</organism>
<keyword evidence="1" id="KW-1133">Transmembrane helix</keyword>
<reference evidence="3" key="1">
    <citation type="journal article" date="2019" name="Int. J. Syst. Evol. Microbiol.">
        <title>The Global Catalogue of Microorganisms (GCM) 10K type strain sequencing project: providing services to taxonomists for standard genome sequencing and annotation.</title>
        <authorList>
            <consortium name="The Broad Institute Genomics Platform"/>
            <consortium name="The Broad Institute Genome Sequencing Center for Infectious Disease"/>
            <person name="Wu L."/>
            <person name="Ma J."/>
        </authorList>
    </citation>
    <scope>NUCLEOTIDE SEQUENCE [LARGE SCALE GENOMIC DNA]</scope>
    <source>
        <strain evidence="3">CCUG 49339</strain>
    </source>
</reference>
<evidence type="ECO:0000256" key="1">
    <source>
        <dbReference type="SAM" id="Phobius"/>
    </source>
</evidence>
<accession>A0ABW4LYF4</accession>
<keyword evidence="1" id="KW-0472">Membrane</keyword>
<feature type="transmembrane region" description="Helical" evidence="1">
    <location>
        <begin position="140"/>
        <end position="160"/>
    </location>
</feature>
<sequence>MNKEQFIKKLTTGLQKLPQEEREDIIRDFEEHFFIGGMEGKSEEAISYSLGLPKQIAKELLATYRLEKMEESTTAGNLIRATWAVIGLSFFNIAIVLGPFIALVGIWFAGWATGLSFIVSPLLVLINALLYPVTFDLFELFLSLAFTGVGLFIVIGMLFVTRGLIKGFQRYLKYNVKLVKGGMNYEKH</sequence>
<dbReference type="EMBL" id="JBHUEM010000055">
    <property type="protein sequence ID" value="MFD1739583.1"/>
    <property type="molecule type" value="Genomic_DNA"/>
</dbReference>
<evidence type="ECO:0000313" key="2">
    <source>
        <dbReference type="EMBL" id="MFD1739583.1"/>
    </source>
</evidence>